<dbReference type="EMBL" id="JAMGBD010000001">
    <property type="protein sequence ID" value="MCL6682366.1"/>
    <property type="molecule type" value="Genomic_DNA"/>
</dbReference>
<dbReference type="PANTHER" id="PTHR33619:SF3">
    <property type="entry name" value="POLYSACCHARIDE EXPORT PROTEIN GFCE-RELATED"/>
    <property type="match status" value="1"/>
</dbReference>
<comment type="caution">
    <text evidence="17">The sequence shown here is derived from an EMBL/GenBank/DDBJ whole genome shotgun (WGS) entry which is preliminary data.</text>
</comment>
<keyword evidence="14" id="KW-0449">Lipoprotein</keyword>
<evidence type="ECO:0000256" key="2">
    <source>
        <dbReference type="ARBA" id="ARBA00009450"/>
    </source>
</evidence>
<dbReference type="RefSeq" id="WP_249846343.1">
    <property type="nucleotide sequence ID" value="NZ_JAMGBD010000001.1"/>
</dbReference>
<evidence type="ECO:0000256" key="5">
    <source>
        <dbReference type="ARBA" id="ARBA00022597"/>
    </source>
</evidence>
<proteinExistence type="inferred from homology"/>
<protein>
    <submittedName>
        <fullName evidence="17">Polysaccharide export protein</fullName>
    </submittedName>
</protein>
<comment type="similarity">
    <text evidence="2">Belongs to the BexD/CtrA/VexA family.</text>
</comment>
<evidence type="ECO:0000256" key="7">
    <source>
        <dbReference type="ARBA" id="ARBA00022729"/>
    </source>
</evidence>
<dbReference type="Gene3D" id="3.10.560.10">
    <property type="entry name" value="Outer membrane lipoprotein wza domain like"/>
    <property type="match status" value="1"/>
</dbReference>
<accession>A0ABT0RIC9</accession>
<evidence type="ECO:0000256" key="11">
    <source>
        <dbReference type="ARBA" id="ARBA00023136"/>
    </source>
</evidence>
<dbReference type="PANTHER" id="PTHR33619">
    <property type="entry name" value="POLYSACCHARIDE EXPORT PROTEIN GFCE-RELATED"/>
    <property type="match status" value="1"/>
</dbReference>
<evidence type="ECO:0000259" key="15">
    <source>
        <dbReference type="Pfam" id="PF02563"/>
    </source>
</evidence>
<evidence type="ECO:0000313" key="18">
    <source>
        <dbReference type="Proteomes" id="UP001165363"/>
    </source>
</evidence>
<dbReference type="Proteomes" id="UP001165363">
    <property type="component" value="Unassembled WGS sequence"/>
</dbReference>
<evidence type="ECO:0000256" key="12">
    <source>
        <dbReference type="ARBA" id="ARBA00023139"/>
    </source>
</evidence>
<feature type="domain" description="Polysaccharide export protein N-terminal" evidence="15">
    <location>
        <begin position="53"/>
        <end position="126"/>
    </location>
</feature>
<keyword evidence="10" id="KW-0626">Porin</keyword>
<keyword evidence="6" id="KW-0812">Transmembrane</keyword>
<organism evidence="17 18">
    <name type="scientific">Sphingomonas alba</name>
    <dbReference type="NCBI Taxonomy" id="2908208"/>
    <lineage>
        <taxon>Bacteria</taxon>
        <taxon>Pseudomonadati</taxon>
        <taxon>Pseudomonadota</taxon>
        <taxon>Alphaproteobacteria</taxon>
        <taxon>Sphingomonadales</taxon>
        <taxon>Sphingomonadaceae</taxon>
        <taxon>Sphingomonas</taxon>
    </lineage>
</organism>
<keyword evidence="12" id="KW-0564">Palmitate</keyword>
<keyword evidence="11" id="KW-0472">Membrane</keyword>
<evidence type="ECO:0000259" key="16">
    <source>
        <dbReference type="Pfam" id="PF22461"/>
    </source>
</evidence>
<feature type="domain" description="SLBB" evidence="16">
    <location>
        <begin position="133"/>
        <end position="211"/>
    </location>
</feature>
<dbReference type="InterPro" id="IPR003715">
    <property type="entry name" value="Poly_export_N"/>
</dbReference>
<evidence type="ECO:0000256" key="4">
    <source>
        <dbReference type="ARBA" id="ARBA00022452"/>
    </source>
</evidence>
<keyword evidence="8" id="KW-0625">Polysaccharide transport</keyword>
<comment type="subcellular location">
    <subcellularLocation>
        <location evidence="1">Cell outer membrane</location>
        <topology evidence="1">Multi-pass membrane protein</topology>
    </subcellularLocation>
</comment>
<evidence type="ECO:0000256" key="10">
    <source>
        <dbReference type="ARBA" id="ARBA00023114"/>
    </source>
</evidence>
<name>A0ABT0RIC9_9SPHN</name>
<dbReference type="Pfam" id="PF02563">
    <property type="entry name" value="Poly_export"/>
    <property type="match status" value="1"/>
</dbReference>
<evidence type="ECO:0000256" key="13">
    <source>
        <dbReference type="ARBA" id="ARBA00023237"/>
    </source>
</evidence>
<keyword evidence="7" id="KW-0732">Signal</keyword>
<dbReference type="Pfam" id="PF22461">
    <property type="entry name" value="SLBB_2"/>
    <property type="match status" value="1"/>
</dbReference>
<keyword evidence="13" id="KW-0998">Cell outer membrane</keyword>
<keyword evidence="3" id="KW-0813">Transport</keyword>
<keyword evidence="9" id="KW-0406">Ion transport</keyword>
<keyword evidence="18" id="KW-1185">Reference proteome</keyword>
<evidence type="ECO:0000313" key="17">
    <source>
        <dbReference type="EMBL" id="MCL6682366.1"/>
    </source>
</evidence>
<sequence>MSELQFSKGVARAFIIVAAAIGLVSCADSRGGPIPYNVQTFGLPDAPKVVPLEENYRIAPLDVISVRVFKMADLTGDYEVDLTGKISMPLIGEVSAIDLTTAQLDQRLTAKLGEKYLENPDVSVGIKSSTRRSVTVDGSVGKSGTYAINGPTTLIQAIAGAGGVSENGNPRRVAIFRQISGQRQAAAFDLTSIRRGEAPDPPIYAGDIIVVDGSATKAAQRQILNALPILSLFQPF</sequence>
<reference evidence="17" key="1">
    <citation type="submission" date="2022-05" db="EMBL/GenBank/DDBJ databases">
        <authorList>
            <person name="Jo J.-H."/>
            <person name="Im W.-T."/>
        </authorList>
    </citation>
    <scope>NUCLEOTIDE SEQUENCE</scope>
    <source>
        <strain evidence="17">SE158</strain>
    </source>
</reference>
<evidence type="ECO:0000256" key="3">
    <source>
        <dbReference type="ARBA" id="ARBA00022448"/>
    </source>
</evidence>
<keyword evidence="5" id="KW-0762">Sugar transport</keyword>
<evidence type="ECO:0000256" key="8">
    <source>
        <dbReference type="ARBA" id="ARBA00023047"/>
    </source>
</evidence>
<evidence type="ECO:0000256" key="6">
    <source>
        <dbReference type="ARBA" id="ARBA00022692"/>
    </source>
</evidence>
<keyword evidence="4" id="KW-1134">Transmembrane beta strand</keyword>
<dbReference type="InterPro" id="IPR049712">
    <property type="entry name" value="Poly_export"/>
</dbReference>
<evidence type="ECO:0000256" key="14">
    <source>
        <dbReference type="ARBA" id="ARBA00023288"/>
    </source>
</evidence>
<gene>
    <name evidence="17" type="ORF">LZ536_00410</name>
</gene>
<evidence type="ECO:0000256" key="9">
    <source>
        <dbReference type="ARBA" id="ARBA00023065"/>
    </source>
</evidence>
<dbReference type="InterPro" id="IPR054765">
    <property type="entry name" value="SLBB_dom"/>
</dbReference>
<evidence type="ECO:0000256" key="1">
    <source>
        <dbReference type="ARBA" id="ARBA00004571"/>
    </source>
</evidence>